<name>A0A829C9V9_9MYCO</name>
<reference evidence="2" key="2">
    <citation type="submission" date="2013-04" db="EMBL/GenBank/DDBJ databases">
        <title>Non-Mycobacterium tuberculosis sensu stricto in a globally representative population.</title>
        <authorList>
            <person name="Stone M.J."/>
            <person name="Brown T.J."/>
            <person name="Drobniewski F.A."/>
        </authorList>
    </citation>
    <scope>NUCLEOTIDE SEQUENCE [LARGE SCALE GENOMIC DNA]</scope>
    <source>
        <strain evidence="2">112400015</strain>
    </source>
</reference>
<evidence type="ECO:0000313" key="2">
    <source>
        <dbReference type="Proteomes" id="UP000012070"/>
    </source>
</evidence>
<sequence length="138" mass="14862">MRRAMVIVADKAAGRVADPVLRPVGALGDFFAMTLDTSVCMFKPPFAWRGYLLQCWFVARVSTLPGVLMTIPWAVISGFLFNVLLTDIGAADFSGTGCAIFTVNQSRGTGSLERGRFIGPQDHRVAAALEVTAPLLRS</sequence>
<reference evidence="1 2" key="1">
    <citation type="submission" date="2013-03" db="EMBL/GenBank/DDBJ databases">
        <authorList>
            <person name="Casali N."/>
            <person name="Drobniewski F.A."/>
        </authorList>
    </citation>
    <scope>NUCLEOTIDE SEQUENCE [LARGE SCALE GENOMIC DNA]</scope>
    <source>
        <strain evidence="1 2">112400015</strain>
    </source>
</reference>
<dbReference type="Proteomes" id="UP000012070">
    <property type="component" value="Unassembled WGS sequence"/>
</dbReference>
<dbReference type="AlphaFoldDB" id="A0A829C9V9"/>
<evidence type="ECO:0000313" key="1">
    <source>
        <dbReference type="EMBL" id="EMT35717.1"/>
    </source>
</evidence>
<organism evidence="1 2">
    <name type="scientific">Mycobacterium orygis 112400015</name>
    <dbReference type="NCBI Taxonomy" id="1305739"/>
    <lineage>
        <taxon>Bacteria</taxon>
        <taxon>Bacillati</taxon>
        <taxon>Actinomycetota</taxon>
        <taxon>Actinomycetes</taxon>
        <taxon>Mycobacteriales</taxon>
        <taxon>Mycobacteriaceae</taxon>
        <taxon>Mycobacterium</taxon>
        <taxon>Mycobacterium tuberculosis complex</taxon>
    </lineage>
</organism>
<dbReference type="EMBL" id="APKD01000037">
    <property type="protein sequence ID" value="EMT35717.1"/>
    <property type="molecule type" value="Genomic_DNA"/>
</dbReference>
<proteinExistence type="predicted"/>
<protein>
    <submittedName>
        <fullName evidence="1">Integral membrane protein YrbE3A</fullName>
    </submittedName>
</protein>
<accession>A0A829C9V9</accession>
<comment type="caution">
    <text evidence="1">The sequence shown here is derived from an EMBL/GenBank/DDBJ whole genome shotgun (WGS) entry which is preliminary data.</text>
</comment>
<gene>
    <name evidence="1" type="ORF">MORY_10646</name>
</gene>